<evidence type="ECO:0000256" key="7">
    <source>
        <dbReference type="ARBA" id="ARBA00023004"/>
    </source>
</evidence>
<keyword evidence="7 9" id="KW-0408">Iron</keyword>
<comment type="catalytic activity">
    <reaction evidence="9">
        <text>epoxyqueuosine(34) in tRNA + AH2 = queuosine(34) in tRNA + A + H2O</text>
        <dbReference type="Rhea" id="RHEA:32159"/>
        <dbReference type="Rhea" id="RHEA-COMP:18571"/>
        <dbReference type="Rhea" id="RHEA-COMP:18582"/>
        <dbReference type="ChEBI" id="CHEBI:13193"/>
        <dbReference type="ChEBI" id="CHEBI:15377"/>
        <dbReference type="ChEBI" id="CHEBI:17499"/>
        <dbReference type="ChEBI" id="CHEBI:194431"/>
        <dbReference type="ChEBI" id="CHEBI:194443"/>
        <dbReference type="EC" id="1.17.99.6"/>
    </reaction>
</comment>
<dbReference type="EC" id="1.17.99.6" evidence="9"/>
<feature type="binding site" evidence="9">
    <location>
        <position position="231"/>
    </location>
    <ligand>
        <name>cob(II)alamin</name>
        <dbReference type="ChEBI" id="CHEBI:16304"/>
    </ligand>
</feature>
<feature type="binding site" evidence="9">
    <location>
        <position position="263"/>
    </location>
    <ligand>
        <name>[4Fe-4S] cluster</name>
        <dbReference type="ChEBI" id="CHEBI:49883"/>
        <label>1</label>
    </ligand>
</feature>
<dbReference type="InterPro" id="IPR017900">
    <property type="entry name" value="4Fe4S_Fe_S_CS"/>
</dbReference>
<feature type="binding site" evidence="9">
    <location>
        <position position="184"/>
    </location>
    <ligand>
        <name>cob(II)alamin</name>
        <dbReference type="ChEBI" id="CHEBI:16304"/>
    </ligand>
</feature>
<comment type="cofactor">
    <cofactor evidence="9">
        <name>cob(II)alamin</name>
        <dbReference type="ChEBI" id="CHEBI:16304"/>
    </cofactor>
</comment>
<keyword evidence="6 9" id="KW-0560">Oxidoreductase</keyword>
<feature type="binding site" evidence="9">
    <location>
        <position position="256"/>
    </location>
    <ligand>
        <name>[4Fe-4S] cluster</name>
        <dbReference type="ChEBI" id="CHEBI:49883"/>
        <label>2</label>
    </ligand>
</feature>
<evidence type="ECO:0000256" key="8">
    <source>
        <dbReference type="ARBA" id="ARBA00023014"/>
    </source>
</evidence>
<evidence type="ECO:0000256" key="5">
    <source>
        <dbReference type="ARBA" id="ARBA00022785"/>
    </source>
</evidence>
<dbReference type="GO" id="GO:0008616">
    <property type="term" value="P:tRNA queuosine(34) biosynthetic process"/>
    <property type="evidence" value="ECO:0007669"/>
    <property type="project" value="UniProtKB-UniRule"/>
</dbReference>
<feature type="binding site" evidence="9">
    <location>
        <position position="229"/>
    </location>
    <ligand>
        <name>[4Fe-4S] cluster</name>
        <dbReference type="ChEBI" id="CHEBI:49883"/>
        <label>2</label>
    </ligand>
</feature>
<comment type="function">
    <text evidence="9">Catalyzes the conversion of epoxyqueuosine (oQ) to queuosine (Q), which is a hypermodified base found in the wobble positions of tRNA(Asp), tRNA(Asn), tRNA(His) and tRNA(Tyr).</text>
</comment>
<comment type="cofactor">
    <cofactor evidence="9">
        <name>[4Fe-4S] cluster</name>
        <dbReference type="ChEBI" id="CHEBI:49883"/>
    </cofactor>
    <text evidence="9">Binds 2 [4Fe-4S] clusters per monomer.</text>
</comment>
<proteinExistence type="inferred from homology"/>
<keyword evidence="2 9" id="KW-0963">Cytoplasm</keyword>
<dbReference type="GO" id="GO:0051539">
    <property type="term" value="F:4 iron, 4 sulfur cluster binding"/>
    <property type="evidence" value="ECO:0007669"/>
    <property type="project" value="UniProtKB-KW"/>
</dbReference>
<evidence type="ECO:0000256" key="4">
    <source>
        <dbReference type="ARBA" id="ARBA00022723"/>
    </source>
</evidence>
<keyword evidence="9" id="KW-0846">Cobalamin</keyword>
<dbReference type="PANTHER" id="PTHR30002:SF4">
    <property type="entry name" value="EPOXYQUEUOSINE REDUCTASE"/>
    <property type="match status" value="1"/>
</dbReference>
<keyword evidence="4 9" id="KW-0479">Metal-binding</keyword>
<dbReference type="GO" id="GO:0031419">
    <property type="term" value="F:cobalamin binding"/>
    <property type="evidence" value="ECO:0007669"/>
    <property type="project" value="UniProtKB-KW"/>
</dbReference>
<dbReference type="EMBL" id="JACHEU010000001">
    <property type="protein sequence ID" value="MBB6011567.1"/>
    <property type="molecule type" value="Genomic_DNA"/>
</dbReference>
<dbReference type="AlphaFoldDB" id="A0A7W9VV08"/>
<dbReference type="InterPro" id="IPR016024">
    <property type="entry name" value="ARM-type_fold"/>
</dbReference>
<accession>A0A7W9VV08</accession>
<feature type="binding site" evidence="9">
    <location>
        <position position="238"/>
    </location>
    <ligand>
        <name>tRNA</name>
        <dbReference type="ChEBI" id="CHEBI:17843"/>
    </ligand>
</feature>
<feature type="binding site" evidence="9">
    <location>
        <position position="203"/>
    </location>
    <ligand>
        <name>[4Fe-4S] cluster</name>
        <dbReference type="ChEBI" id="CHEBI:49883"/>
        <label>1</label>
    </ligand>
</feature>
<evidence type="ECO:0000256" key="2">
    <source>
        <dbReference type="ARBA" id="ARBA00022490"/>
    </source>
</evidence>
<evidence type="ECO:0000313" key="12">
    <source>
        <dbReference type="Proteomes" id="UP000533306"/>
    </source>
</evidence>
<dbReference type="Pfam" id="PF08331">
    <property type="entry name" value="QueG_DUF1730"/>
    <property type="match status" value="1"/>
</dbReference>
<feature type="binding site" evidence="9">
    <location>
        <position position="74"/>
    </location>
    <ligand>
        <name>cob(II)alamin</name>
        <dbReference type="ChEBI" id="CHEBI:16304"/>
    </ligand>
</feature>
<dbReference type="GO" id="GO:0046872">
    <property type="term" value="F:metal ion binding"/>
    <property type="evidence" value="ECO:0007669"/>
    <property type="project" value="UniProtKB-KW"/>
</dbReference>
<comment type="caution">
    <text evidence="9">Lacks conserved residue(s) required for the propagation of feature annotation.</text>
</comment>
<evidence type="ECO:0000256" key="6">
    <source>
        <dbReference type="ARBA" id="ARBA00023002"/>
    </source>
</evidence>
<protein>
    <recommendedName>
        <fullName evidence="9">Epoxyqueuosine reductase</fullName>
        <ecNumber evidence="9">1.17.99.6</ecNumber>
    </recommendedName>
    <alternativeName>
        <fullName evidence="9">Queuosine biosynthesis protein QueG</fullName>
    </alternativeName>
</protein>
<comment type="subcellular location">
    <subcellularLocation>
        <location evidence="9">Cytoplasm</location>
    </subcellularLocation>
</comment>
<name>A0A7W9VV08_9HYPH</name>
<feature type="active site" description="Proton donor" evidence="9">
    <location>
        <position position="149"/>
    </location>
</feature>
<sequence>MRTLISDRGTSHTGTSGAGKLRALIDREASRAGFDLCAVTSPDAIPKAPERLAQFVADGFHGSMDWIAETLERRASPSVLWPEVRSIVVLAMNYGPDHDPRGILKLRDRAAISVYARNRDYHDVMKGRLKEIAGKIVARAGGDVKVFVDTAPVMEKPLAEAAGLGWQGKHTNLVSRTHGSWLFLGSIFTTAELEPDTRDTDRCGSCRACIDACPTNAFPVPYRLDARRCISYLTIENKGPIPLEFREAMGNRIYGCDDCLAACPWNKFAQTASEAKLAARADLREPKLADLLQLDDAGFRAFFSGSPIKRIGRDRFIRNVLIAAGNSGEPGLAGAVRELIADASPLVRGAAVWALSRLVSAEDFAALAGERLPVEADPQVREEWHPGKGAWADAS</sequence>
<dbReference type="PANTHER" id="PTHR30002">
    <property type="entry name" value="EPOXYQUEUOSINE REDUCTASE"/>
    <property type="match status" value="1"/>
</dbReference>
<organism evidence="11 12">
    <name type="scientific">Aquamicrobium lusatiense</name>
    <dbReference type="NCBI Taxonomy" id="89772"/>
    <lineage>
        <taxon>Bacteria</taxon>
        <taxon>Pseudomonadati</taxon>
        <taxon>Pseudomonadota</taxon>
        <taxon>Alphaproteobacteria</taxon>
        <taxon>Hyphomicrobiales</taxon>
        <taxon>Phyllobacteriaceae</taxon>
        <taxon>Aquamicrobium</taxon>
    </lineage>
</organism>
<keyword evidence="5 9" id="KW-0671">Queuosine biosynthesis</keyword>
<comment type="similarity">
    <text evidence="9">Belongs to the QueG family.</text>
</comment>
<feature type="binding site" evidence="9">
    <location>
        <position position="173"/>
    </location>
    <ligand>
        <name>cob(II)alamin</name>
        <dbReference type="ChEBI" id="CHEBI:16304"/>
    </ligand>
</feature>
<keyword evidence="9" id="KW-0170">Cobalt</keyword>
<dbReference type="GO" id="GO:0005737">
    <property type="term" value="C:cytoplasm"/>
    <property type="evidence" value="ECO:0007669"/>
    <property type="project" value="UniProtKB-SubCell"/>
</dbReference>
<dbReference type="RefSeq" id="WP_183826598.1">
    <property type="nucleotide sequence ID" value="NZ_JACHEU010000001.1"/>
</dbReference>
<feature type="binding site" evidence="9">
    <location>
        <position position="213"/>
    </location>
    <ligand>
        <name>[4Fe-4S] cluster</name>
        <dbReference type="ChEBI" id="CHEBI:49883"/>
        <label>2</label>
    </ligand>
</feature>
<dbReference type="Proteomes" id="UP000533306">
    <property type="component" value="Unassembled WGS sequence"/>
</dbReference>
<dbReference type="Gene3D" id="3.30.70.20">
    <property type="match status" value="1"/>
</dbReference>
<keyword evidence="8 9" id="KW-0411">Iron-sulfur</keyword>
<feature type="binding site" evidence="9">
    <location>
        <begin position="256"/>
        <end position="257"/>
    </location>
    <ligand>
        <name>cob(II)alamin</name>
        <dbReference type="ChEBI" id="CHEBI:16304"/>
    </ligand>
</feature>
<dbReference type="Pfam" id="PF13484">
    <property type="entry name" value="Fer4_16"/>
    <property type="match status" value="1"/>
</dbReference>
<dbReference type="PROSITE" id="PS00198">
    <property type="entry name" value="4FE4S_FER_1"/>
    <property type="match status" value="1"/>
</dbReference>
<dbReference type="HAMAP" id="MF_00916">
    <property type="entry name" value="QueG"/>
    <property type="match status" value="1"/>
</dbReference>
<reference evidence="11 12" key="1">
    <citation type="submission" date="2020-08" db="EMBL/GenBank/DDBJ databases">
        <title>Genomic Encyclopedia of Type Strains, Phase IV (KMG-IV): sequencing the most valuable type-strain genomes for metagenomic binning, comparative biology and taxonomic classification.</title>
        <authorList>
            <person name="Goeker M."/>
        </authorList>
    </citation>
    <scope>NUCLEOTIDE SEQUENCE [LARGE SCALE GENOMIC DNA]</scope>
    <source>
        <strain evidence="11 12">DSM 11099</strain>
    </source>
</reference>
<comment type="caution">
    <text evidence="11">The sequence shown here is derived from an EMBL/GenBank/DDBJ whole genome shotgun (WGS) entry which is preliminary data.</text>
</comment>
<comment type="subunit">
    <text evidence="9">Monomer.</text>
</comment>
<keyword evidence="12" id="KW-1185">Reference proteome</keyword>
<evidence type="ECO:0000313" key="11">
    <source>
        <dbReference type="EMBL" id="MBB6011567.1"/>
    </source>
</evidence>
<dbReference type="InterPro" id="IPR004453">
    <property type="entry name" value="QueG"/>
</dbReference>
<feature type="binding site" evidence="9">
    <location>
        <position position="206"/>
    </location>
    <ligand>
        <name>[4Fe-4S] cluster</name>
        <dbReference type="ChEBI" id="CHEBI:49883"/>
        <label>1</label>
    </ligand>
</feature>
<evidence type="ECO:0000256" key="3">
    <source>
        <dbReference type="ARBA" id="ARBA00022694"/>
    </source>
</evidence>
<keyword evidence="1 9" id="KW-0004">4Fe-4S</keyword>
<evidence type="ECO:0000256" key="9">
    <source>
        <dbReference type="HAMAP-Rule" id="MF_00916"/>
    </source>
</evidence>
<keyword evidence="3 9" id="KW-0819">tRNA processing</keyword>
<dbReference type="UniPathway" id="UPA00392"/>
<feature type="domain" description="4Fe-4S ferredoxin-type" evidence="10">
    <location>
        <begin position="194"/>
        <end position="223"/>
    </location>
</feature>
<dbReference type="GO" id="GO:0052693">
    <property type="term" value="F:epoxyqueuosine reductase activity"/>
    <property type="evidence" value="ECO:0007669"/>
    <property type="project" value="UniProtKB-UniRule"/>
</dbReference>
<feature type="binding site" evidence="9">
    <location>
        <position position="259"/>
    </location>
    <ligand>
        <name>[4Fe-4S] cluster</name>
        <dbReference type="ChEBI" id="CHEBI:49883"/>
        <label>2</label>
    </ligand>
</feature>
<comment type="pathway">
    <text evidence="9">tRNA modification; tRNA-queuosine biosynthesis.</text>
</comment>
<dbReference type="SUPFAM" id="SSF48371">
    <property type="entry name" value="ARM repeat"/>
    <property type="match status" value="1"/>
</dbReference>
<dbReference type="InterPro" id="IPR017896">
    <property type="entry name" value="4Fe4S_Fe-S-bd"/>
</dbReference>
<dbReference type="PROSITE" id="PS51379">
    <property type="entry name" value="4FE4S_FER_2"/>
    <property type="match status" value="1"/>
</dbReference>
<dbReference type="NCBIfam" id="TIGR00276">
    <property type="entry name" value="tRNA epoxyqueuosine(34) reductase QueG"/>
    <property type="match status" value="1"/>
</dbReference>
<evidence type="ECO:0000259" key="10">
    <source>
        <dbReference type="PROSITE" id="PS51379"/>
    </source>
</evidence>
<feature type="binding site" evidence="9">
    <location>
        <position position="149"/>
    </location>
    <ligand>
        <name>cob(II)alamin</name>
        <dbReference type="ChEBI" id="CHEBI:16304"/>
    </ligand>
</feature>
<feature type="binding site" evidence="9">
    <location>
        <position position="209"/>
    </location>
    <ligand>
        <name>[4Fe-4S] cluster</name>
        <dbReference type="ChEBI" id="CHEBI:49883"/>
        <label>1</label>
    </ligand>
</feature>
<evidence type="ECO:0000256" key="1">
    <source>
        <dbReference type="ARBA" id="ARBA00022485"/>
    </source>
</evidence>
<dbReference type="InterPro" id="IPR013542">
    <property type="entry name" value="QueG_DUF1730"/>
</dbReference>
<gene>
    <name evidence="9" type="primary">queG</name>
    <name evidence="11" type="ORF">HNR59_000912</name>
</gene>
<dbReference type="SUPFAM" id="SSF54862">
    <property type="entry name" value="4Fe-4S ferredoxins"/>
    <property type="match status" value="1"/>
</dbReference>